<dbReference type="InterPro" id="IPR036259">
    <property type="entry name" value="MFS_trans_sf"/>
</dbReference>
<keyword evidence="3 6" id="KW-0812">Transmembrane</keyword>
<reference evidence="7 8" key="1">
    <citation type="submission" date="2024-09" db="EMBL/GenBank/DDBJ databases">
        <title>Laminarin stimulates single cell rates of sulfate reduction while oxygen inhibits transcriptomic activity in coastal marine sediment.</title>
        <authorList>
            <person name="Lindsay M."/>
            <person name="Orcutt B."/>
            <person name="Emerson D."/>
            <person name="Stepanauskas R."/>
            <person name="D'Angelo T."/>
        </authorList>
    </citation>
    <scope>NUCLEOTIDE SEQUENCE [LARGE SCALE GENOMIC DNA]</scope>
    <source>
        <strain evidence="7">SAG AM-311-K15</strain>
    </source>
</reference>
<feature type="transmembrane region" description="Helical" evidence="6">
    <location>
        <begin position="86"/>
        <end position="104"/>
    </location>
</feature>
<sequence length="110" mass="12397">MFIKRPDLLATKRGRLTAFFFLYLTEGIPLGFAAIAVATYLRRQGVGPAEIGTFVGSFYLPWSFKFLMGPVVDIFSSERWGRRRMWIVFAQVMMVLTLLATSGVDLPGQL</sequence>
<dbReference type="Proteomes" id="UP001594351">
    <property type="component" value="Unassembled WGS sequence"/>
</dbReference>
<evidence type="ECO:0000256" key="2">
    <source>
        <dbReference type="ARBA" id="ARBA00022448"/>
    </source>
</evidence>
<protein>
    <recommendedName>
        <fullName evidence="9">MFS transporter</fullName>
    </recommendedName>
</protein>
<keyword evidence="8" id="KW-1185">Reference proteome</keyword>
<gene>
    <name evidence="7" type="ORF">ACFL27_13220</name>
</gene>
<keyword evidence="4 6" id="KW-1133">Transmembrane helix</keyword>
<dbReference type="InterPro" id="IPR004752">
    <property type="entry name" value="AmpG_permease/AT-1"/>
</dbReference>
<dbReference type="Pfam" id="PF13000">
    <property type="entry name" value="Acatn"/>
    <property type="match status" value="1"/>
</dbReference>
<dbReference type="EMBL" id="JBHPBY010000157">
    <property type="protein sequence ID" value="MFC1851149.1"/>
    <property type="molecule type" value="Genomic_DNA"/>
</dbReference>
<name>A0ABV6YY82_UNCC1</name>
<evidence type="ECO:0000313" key="7">
    <source>
        <dbReference type="EMBL" id="MFC1851149.1"/>
    </source>
</evidence>
<evidence type="ECO:0000256" key="6">
    <source>
        <dbReference type="SAM" id="Phobius"/>
    </source>
</evidence>
<evidence type="ECO:0000256" key="4">
    <source>
        <dbReference type="ARBA" id="ARBA00022989"/>
    </source>
</evidence>
<keyword evidence="2" id="KW-0813">Transport</keyword>
<dbReference type="PANTHER" id="PTHR12778:SF10">
    <property type="entry name" value="MAJOR FACILITATOR SUPERFAMILY DOMAIN-CONTAINING PROTEIN 3"/>
    <property type="match status" value="1"/>
</dbReference>
<keyword evidence="5 6" id="KW-0472">Membrane</keyword>
<organism evidence="7 8">
    <name type="scientific">candidate division CSSED10-310 bacterium</name>
    <dbReference type="NCBI Taxonomy" id="2855610"/>
    <lineage>
        <taxon>Bacteria</taxon>
        <taxon>Bacteria division CSSED10-310</taxon>
    </lineage>
</organism>
<comment type="caution">
    <text evidence="7">The sequence shown here is derived from an EMBL/GenBank/DDBJ whole genome shotgun (WGS) entry which is preliminary data.</text>
</comment>
<dbReference type="SUPFAM" id="SSF103473">
    <property type="entry name" value="MFS general substrate transporter"/>
    <property type="match status" value="1"/>
</dbReference>
<accession>A0ABV6YY82</accession>
<evidence type="ECO:0000313" key="8">
    <source>
        <dbReference type="Proteomes" id="UP001594351"/>
    </source>
</evidence>
<feature type="transmembrane region" description="Helical" evidence="6">
    <location>
        <begin position="53"/>
        <end position="74"/>
    </location>
</feature>
<evidence type="ECO:0008006" key="9">
    <source>
        <dbReference type="Google" id="ProtNLM"/>
    </source>
</evidence>
<dbReference type="PANTHER" id="PTHR12778">
    <property type="entry name" value="SOLUTE CARRIER FAMILY 33 ACETYL-COA TRANSPORTER -RELATED"/>
    <property type="match status" value="1"/>
</dbReference>
<evidence type="ECO:0000256" key="3">
    <source>
        <dbReference type="ARBA" id="ARBA00022692"/>
    </source>
</evidence>
<evidence type="ECO:0000256" key="5">
    <source>
        <dbReference type="ARBA" id="ARBA00023136"/>
    </source>
</evidence>
<dbReference type="InterPro" id="IPR024371">
    <property type="entry name" value="AcetylCoA_trans_1-like"/>
</dbReference>
<comment type="subcellular location">
    <subcellularLocation>
        <location evidence="1">Membrane</location>
        <topology evidence="1">Multi-pass membrane protein</topology>
    </subcellularLocation>
</comment>
<proteinExistence type="predicted"/>
<evidence type="ECO:0000256" key="1">
    <source>
        <dbReference type="ARBA" id="ARBA00004141"/>
    </source>
</evidence>
<feature type="transmembrane region" description="Helical" evidence="6">
    <location>
        <begin position="20"/>
        <end position="41"/>
    </location>
</feature>
<dbReference type="Gene3D" id="1.20.1250.20">
    <property type="entry name" value="MFS general substrate transporter like domains"/>
    <property type="match status" value="1"/>
</dbReference>